<dbReference type="SMART" id="SM00387">
    <property type="entry name" value="HATPase_c"/>
    <property type="match status" value="1"/>
</dbReference>
<keyword evidence="2" id="KW-0418">Kinase</keyword>
<dbReference type="CDD" id="cd16917">
    <property type="entry name" value="HATPase_UhpB-NarQ-NarX-like"/>
    <property type="match status" value="1"/>
</dbReference>
<dbReference type="PANTHER" id="PTHR24421:SF59">
    <property type="entry name" value="OXYGEN SENSOR HISTIDINE KINASE NREB"/>
    <property type="match status" value="1"/>
</dbReference>
<dbReference type="SUPFAM" id="SSF55874">
    <property type="entry name" value="ATPase domain of HSP90 chaperone/DNA topoisomerase II/histidine kinase"/>
    <property type="match status" value="1"/>
</dbReference>
<dbReference type="GO" id="GO:0000155">
    <property type="term" value="F:phosphorelay sensor kinase activity"/>
    <property type="evidence" value="ECO:0007669"/>
    <property type="project" value="InterPro"/>
</dbReference>
<evidence type="ECO:0000313" key="8">
    <source>
        <dbReference type="Proteomes" id="UP000286934"/>
    </source>
</evidence>
<evidence type="ECO:0000256" key="3">
    <source>
        <dbReference type="ARBA" id="ARBA00023012"/>
    </source>
</evidence>
<proteinExistence type="predicted"/>
<dbReference type="PANTHER" id="PTHR24421">
    <property type="entry name" value="NITRATE/NITRITE SENSOR PROTEIN NARX-RELATED"/>
    <property type="match status" value="1"/>
</dbReference>
<dbReference type="EMBL" id="PIPP01000004">
    <property type="protein sequence ID" value="RUO36092.1"/>
    <property type="molecule type" value="Genomic_DNA"/>
</dbReference>
<dbReference type="Proteomes" id="UP000286934">
    <property type="component" value="Unassembled WGS sequence"/>
</dbReference>
<feature type="transmembrane region" description="Helical" evidence="5">
    <location>
        <begin position="12"/>
        <end position="29"/>
    </location>
</feature>
<name>A0A432WQK7_9GAMM</name>
<dbReference type="Pfam" id="PF07730">
    <property type="entry name" value="HisKA_3"/>
    <property type="match status" value="1"/>
</dbReference>
<keyword evidence="3" id="KW-0902">Two-component regulatory system</keyword>
<dbReference type="Gene3D" id="1.20.5.1930">
    <property type="match status" value="1"/>
</dbReference>
<feature type="transmembrane region" description="Helical" evidence="5">
    <location>
        <begin position="112"/>
        <end position="130"/>
    </location>
</feature>
<dbReference type="AlphaFoldDB" id="A0A432WQK7"/>
<keyword evidence="5" id="KW-0812">Transmembrane</keyword>
<protein>
    <recommendedName>
        <fullName evidence="6">Histidine kinase/HSP90-like ATPase domain-containing protein</fullName>
    </recommendedName>
</protein>
<dbReference type="Pfam" id="PF02518">
    <property type="entry name" value="HATPase_c"/>
    <property type="match status" value="1"/>
</dbReference>
<organism evidence="7 8">
    <name type="scientific">Aliidiomarina shirensis</name>
    <dbReference type="NCBI Taxonomy" id="1048642"/>
    <lineage>
        <taxon>Bacteria</taxon>
        <taxon>Pseudomonadati</taxon>
        <taxon>Pseudomonadota</taxon>
        <taxon>Gammaproteobacteria</taxon>
        <taxon>Alteromonadales</taxon>
        <taxon>Idiomarinaceae</taxon>
        <taxon>Aliidiomarina</taxon>
    </lineage>
</organism>
<reference evidence="8" key="1">
    <citation type="journal article" date="2018" name="Front. Microbiol.">
        <title>Genome-Based Analysis Reveals the Taxonomy and Diversity of the Family Idiomarinaceae.</title>
        <authorList>
            <person name="Liu Y."/>
            <person name="Lai Q."/>
            <person name="Shao Z."/>
        </authorList>
    </citation>
    <scope>NUCLEOTIDE SEQUENCE [LARGE SCALE GENOMIC DNA]</scope>
    <source>
        <strain evidence="8">AIS</strain>
    </source>
</reference>
<dbReference type="InterPro" id="IPR003594">
    <property type="entry name" value="HATPase_dom"/>
</dbReference>
<evidence type="ECO:0000256" key="4">
    <source>
        <dbReference type="SAM" id="Coils"/>
    </source>
</evidence>
<dbReference type="InterPro" id="IPR011712">
    <property type="entry name" value="Sig_transdc_His_kin_sub3_dim/P"/>
</dbReference>
<keyword evidence="8" id="KW-1185">Reference proteome</keyword>
<keyword evidence="5" id="KW-1133">Transmembrane helix</keyword>
<evidence type="ECO:0000259" key="6">
    <source>
        <dbReference type="SMART" id="SM00387"/>
    </source>
</evidence>
<evidence type="ECO:0000313" key="7">
    <source>
        <dbReference type="EMBL" id="RUO36092.1"/>
    </source>
</evidence>
<feature type="transmembrane region" description="Helical" evidence="5">
    <location>
        <begin position="78"/>
        <end position="100"/>
    </location>
</feature>
<feature type="transmembrane region" description="Helical" evidence="5">
    <location>
        <begin position="41"/>
        <end position="58"/>
    </location>
</feature>
<keyword evidence="1" id="KW-0808">Transferase</keyword>
<sequence>MKLKKLPLDADQLSGIGTILLVAAFDLWLLTSTTDASSQRLVTLAFLYAAFTLLFFFNTYDNNAFPRWAKLAAIGGQFTLICAVMYTTPHMFSAILLVVWSAQIPYFIPFRYALWISPLWSILPWCIFFLRWQSSGVLITGALFYTFNIFALVMMEARRNAEVQKERAEQANRELVAMQSLVQEASLQNERMRIARDIHDVVGHHLTALSVQLQVLAHEIPEKHKPDVERSRAISKLLLADVRAAVSEMREHEQLNLRQALEALVGNLPNIDVNLAVPDRVDVLKLEHALAILRGVQECITNSLKHGKATRIDIAIKQEANELVVCVRDNGKGDQPIQFGNGLKGMQERLENIKGSLSVQREAKGVTVCLKVPVSV</sequence>
<feature type="domain" description="Histidine kinase/HSP90-like ATPase" evidence="6">
    <location>
        <begin position="287"/>
        <end position="376"/>
    </location>
</feature>
<dbReference type="InterPro" id="IPR050482">
    <property type="entry name" value="Sensor_HK_TwoCompSys"/>
</dbReference>
<dbReference type="RefSeq" id="WP_126808072.1">
    <property type="nucleotide sequence ID" value="NZ_PIPP01000004.1"/>
</dbReference>
<gene>
    <name evidence="7" type="ORF">CWE13_09450</name>
</gene>
<keyword evidence="4" id="KW-0175">Coiled coil</keyword>
<keyword evidence="5" id="KW-0472">Membrane</keyword>
<evidence type="ECO:0000256" key="2">
    <source>
        <dbReference type="ARBA" id="ARBA00022777"/>
    </source>
</evidence>
<feature type="transmembrane region" description="Helical" evidence="5">
    <location>
        <begin position="136"/>
        <end position="155"/>
    </location>
</feature>
<dbReference type="Gene3D" id="3.30.565.10">
    <property type="entry name" value="Histidine kinase-like ATPase, C-terminal domain"/>
    <property type="match status" value="1"/>
</dbReference>
<dbReference type="GO" id="GO:0016020">
    <property type="term" value="C:membrane"/>
    <property type="evidence" value="ECO:0007669"/>
    <property type="project" value="InterPro"/>
</dbReference>
<comment type="caution">
    <text evidence="7">The sequence shown here is derived from an EMBL/GenBank/DDBJ whole genome shotgun (WGS) entry which is preliminary data.</text>
</comment>
<dbReference type="OrthoDB" id="9797605at2"/>
<dbReference type="GO" id="GO:0046983">
    <property type="term" value="F:protein dimerization activity"/>
    <property type="evidence" value="ECO:0007669"/>
    <property type="project" value="InterPro"/>
</dbReference>
<feature type="coiled-coil region" evidence="4">
    <location>
        <begin position="154"/>
        <end position="188"/>
    </location>
</feature>
<accession>A0A432WQK7</accession>
<evidence type="ECO:0000256" key="1">
    <source>
        <dbReference type="ARBA" id="ARBA00022679"/>
    </source>
</evidence>
<evidence type="ECO:0000256" key="5">
    <source>
        <dbReference type="SAM" id="Phobius"/>
    </source>
</evidence>
<dbReference type="InterPro" id="IPR036890">
    <property type="entry name" value="HATPase_C_sf"/>
</dbReference>